<accession>A0A4Q7ZRG4</accession>
<dbReference type="AlphaFoldDB" id="A0A4Q7ZRG4"/>
<dbReference type="RefSeq" id="WP_130512185.1">
    <property type="nucleotide sequence ID" value="NZ_SHKY01000001.1"/>
</dbReference>
<evidence type="ECO:0000313" key="1">
    <source>
        <dbReference type="EMBL" id="RZU53730.1"/>
    </source>
</evidence>
<dbReference type="GO" id="GO:0003989">
    <property type="term" value="F:acetyl-CoA carboxylase activity"/>
    <property type="evidence" value="ECO:0007669"/>
    <property type="project" value="InterPro"/>
</dbReference>
<protein>
    <submittedName>
        <fullName evidence="1">Acyl-CoA carboxylase epsilon subunit-like protein</fullName>
    </submittedName>
</protein>
<organism evidence="1 2">
    <name type="scientific">Krasilnikovia cinnamomea</name>
    <dbReference type="NCBI Taxonomy" id="349313"/>
    <lineage>
        <taxon>Bacteria</taxon>
        <taxon>Bacillati</taxon>
        <taxon>Actinomycetota</taxon>
        <taxon>Actinomycetes</taxon>
        <taxon>Micromonosporales</taxon>
        <taxon>Micromonosporaceae</taxon>
        <taxon>Krasilnikovia</taxon>
    </lineage>
</organism>
<dbReference type="InterPro" id="IPR032716">
    <property type="entry name" value="ACC_epsilon"/>
</dbReference>
<dbReference type="Proteomes" id="UP000292564">
    <property type="component" value="Unassembled WGS sequence"/>
</dbReference>
<keyword evidence="2" id="KW-1185">Reference proteome</keyword>
<dbReference type="OrthoDB" id="4300992at2"/>
<comment type="caution">
    <text evidence="1">The sequence shown here is derived from an EMBL/GenBank/DDBJ whole genome shotgun (WGS) entry which is preliminary data.</text>
</comment>
<dbReference type="Pfam" id="PF13822">
    <property type="entry name" value="ACC_epsilon"/>
    <property type="match status" value="1"/>
</dbReference>
<reference evidence="1 2" key="1">
    <citation type="submission" date="2019-02" db="EMBL/GenBank/DDBJ databases">
        <title>Sequencing the genomes of 1000 actinobacteria strains.</title>
        <authorList>
            <person name="Klenk H.-P."/>
        </authorList>
    </citation>
    <scope>NUCLEOTIDE SEQUENCE [LARGE SCALE GENOMIC DNA]</scope>
    <source>
        <strain evidence="1 2">DSM 45162</strain>
    </source>
</reference>
<dbReference type="EMBL" id="SHKY01000001">
    <property type="protein sequence ID" value="RZU53730.1"/>
    <property type="molecule type" value="Genomic_DNA"/>
</dbReference>
<dbReference type="GO" id="GO:0004658">
    <property type="term" value="F:propionyl-CoA carboxylase activity"/>
    <property type="evidence" value="ECO:0007669"/>
    <property type="project" value="InterPro"/>
</dbReference>
<name>A0A4Q7ZRG4_9ACTN</name>
<gene>
    <name evidence="1" type="ORF">EV385_5664</name>
</gene>
<evidence type="ECO:0000313" key="2">
    <source>
        <dbReference type="Proteomes" id="UP000292564"/>
    </source>
</evidence>
<proteinExistence type="predicted"/>
<sequence>MTINVVRGDPSAEELAAVVTVLLSATVTADPARDRPQTSAWAAPHRVLRTAHAYGRVGWRASSFPR</sequence>